<organism evidence="1 2">
    <name type="scientific">Calicophoron daubneyi</name>
    <name type="common">Rumen fluke</name>
    <name type="synonym">Paramphistomum daubneyi</name>
    <dbReference type="NCBI Taxonomy" id="300641"/>
    <lineage>
        <taxon>Eukaryota</taxon>
        <taxon>Metazoa</taxon>
        <taxon>Spiralia</taxon>
        <taxon>Lophotrochozoa</taxon>
        <taxon>Platyhelminthes</taxon>
        <taxon>Trematoda</taxon>
        <taxon>Digenea</taxon>
        <taxon>Plagiorchiida</taxon>
        <taxon>Pronocephalata</taxon>
        <taxon>Paramphistomoidea</taxon>
        <taxon>Paramphistomidae</taxon>
        <taxon>Calicophoron</taxon>
    </lineage>
</organism>
<sequence>MRILSRYQIPNPPTPNRVLWGQLSADWLLSAHWSYFHYHQRKLLFSSLPYYCLHCCPFVIVSDTLAITSLSRCVLTSSDAKPKLARGCCTMHPKSTAECI</sequence>
<dbReference type="Proteomes" id="UP001497525">
    <property type="component" value="Unassembled WGS sequence"/>
</dbReference>
<evidence type="ECO:0000313" key="2">
    <source>
        <dbReference type="Proteomes" id="UP001497525"/>
    </source>
</evidence>
<name>A0AAV2TSK0_CALDB</name>
<proteinExistence type="predicted"/>
<dbReference type="EMBL" id="CAXLJL010000667">
    <property type="protein sequence ID" value="CAL5139836.1"/>
    <property type="molecule type" value="Genomic_DNA"/>
</dbReference>
<gene>
    <name evidence="1" type="ORF">CDAUBV1_LOCUS15036</name>
</gene>
<protein>
    <submittedName>
        <fullName evidence="1">Uncharacterized protein</fullName>
    </submittedName>
</protein>
<dbReference type="AlphaFoldDB" id="A0AAV2TSK0"/>
<evidence type="ECO:0000313" key="1">
    <source>
        <dbReference type="EMBL" id="CAL5139836.1"/>
    </source>
</evidence>
<accession>A0AAV2TSK0</accession>
<reference evidence="1" key="1">
    <citation type="submission" date="2024-06" db="EMBL/GenBank/DDBJ databases">
        <authorList>
            <person name="Liu X."/>
            <person name="Lenzi L."/>
            <person name="Haldenby T S."/>
            <person name="Uol C."/>
        </authorList>
    </citation>
    <scope>NUCLEOTIDE SEQUENCE</scope>
</reference>
<comment type="caution">
    <text evidence="1">The sequence shown here is derived from an EMBL/GenBank/DDBJ whole genome shotgun (WGS) entry which is preliminary data.</text>
</comment>